<dbReference type="EMBL" id="JAPFFF010000016">
    <property type="protein sequence ID" value="KAK8864861.1"/>
    <property type="molecule type" value="Genomic_DNA"/>
</dbReference>
<dbReference type="InterPro" id="IPR011840">
    <property type="entry name" value="PulA_typeI"/>
</dbReference>
<dbReference type="PANTHER" id="PTHR43002">
    <property type="entry name" value="GLYCOGEN DEBRANCHING ENZYME"/>
    <property type="match status" value="1"/>
</dbReference>
<name>A0ABR2IKK1_9EUKA</name>
<feature type="domain" description="Glycosyl hydrolase family 13 catalytic" evidence="2">
    <location>
        <begin position="238"/>
        <end position="645"/>
    </location>
</feature>
<dbReference type="Pfam" id="PF00128">
    <property type="entry name" value="Alpha-amylase"/>
    <property type="match status" value="1"/>
</dbReference>
<keyword evidence="4" id="KW-1185">Reference proteome</keyword>
<comment type="caution">
    <text evidence="3">The sequence shown here is derived from an EMBL/GenBank/DDBJ whole genome shotgun (WGS) entry which is preliminary data.</text>
</comment>
<comment type="similarity">
    <text evidence="1">Belongs to the glycosyl hydrolase 13 family.</text>
</comment>
<dbReference type="InterPro" id="IPR013783">
    <property type="entry name" value="Ig-like_fold"/>
</dbReference>
<dbReference type="NCBIfam" id="TIGR02104">
    <property type="entry name" value="pulA_typeI"/>
    <property type="match status" value="1"/>
</dbReference>
<dbReference type="InterPro" id="IPR006047">
    <property type="entry name" value="GH13_cat_dom"/>
</dbReference>
<dbReference type="SUPFAM" id="SSF51445">
    <property type="entry name" value="(Trans)glycosidases"/>
    <property type="match status" value="1"/>
</dbReference>
<accession>A0ABR2IKK1</accession>
<dbReference type="Gene3D" id="2.60.40.10">
    <property type="entry name" value="Immunoglobulins"/>
    <property type="match status" value="1"/>
</dbReference>
<dbReference type="InterPro" id="IPR017853">
    <property type="entry name" value="GH"/>
</dbReference>
<dbReference type="SMART" id="SM00642">
    <property type="entry name" value="Aamy"/>
    <property type="match status" value="1"/>
</dbReference>
<dbReference type="Gene3D" id="3.20.20.80">
    <property type="entry name" value="Glycosidases"/>
    <property type="match status" value="1"/>
</dbReference>
<dbReference type="Pfam" id="PF02922">
    <property type="entry name" value="CBM_48"/>
    <property type="match status" value="1"/>
</dbReference>
<dbReference type="CDD" id="cd11341">
    <property type="entry name" value="AmyAc_Pullulanase_LD-like"/>
    <property type="match status" value="1"/>
</dbReference>
<dbReference type="SUPFAM" id="SSF81296">
    <property type="entry name" value="E set domains"/>
    <property type="match status" value="1"/>
</dbReference>
<protein>
    <recommendedName>
        <fullName evidence="2">Glycosyl hydrolase family 13 catalytic domain-containing protein</fullName>
    </recommendedName>
</protein>
<dbReference type="InterPro" id="IPR014756">
    <property type="entry name" value="Ig_E-set"/>
</dbReference>
<sequence>MINEEEEEEEAIEIIKNILKMVIDTMNTISYQISQPINIKDISQIQIIDSENMPIKIKSISSLNLLTDMGTIKLQEDIDLTKSYTVSIDDYGTKKAIPREVFDSEYFIKNFTYDGNDLGATVSKDGTTFKVWAPTAKSVLLNLFNAGNGCEPFLTVTMDKEPFGIWSHSEKGVGHGIYYTYTVTTSNGMQEAVDPYSKSAGLNGLRGMVVDHCQARPKDFEKETYIDLDSYRQAIIWETHVRDFSNNIEKSRYKGKYLSFTETGMKNSNGIPIGIDYVKDLGITHIHLMPVFDFKSVDESKGDQFNWGYDPQNYNVPEGSYSTIPEDGSNRIIEFKRMIQALHCQGLGVVMDVVYNHTYDTNSNLNKIVPFYYYRYNDDGTNSNGSGCGNDTASERLMFRKYIIDSVLYWMETYKIDGFRFDLMGLIDLETMSEIEKKIHSVNKSALIYGEAWMMGTATHVPLANQANIKQIVGSGHSAGTIAVFNDAFRDGIRGNVFDHEKPGYLGNPTDEKSIEKVIFGLEGGVKKNEHVSWSVSNASVINYISVHDNNTLFDKLKISCPESNDAEIIKMNRMGAALVMLSNGTVLMQSGEEILRSKVNPDGSYNDNSYNSSDDVNNIKWQNLSPNCVQYQTFLFYKGLIDMRKKIKVLTSETEKVEVKVDGECLIAEFDDGLNEKVVAVVNPTDDDFICSLPEGKWSLIANEVQAGATEIACECGEITVSSKSVNVYLEKKRIMC</sequence>
<proteinExistence type="inferred from homology"/>
<organism evidence="3 4">
    <name type="scientific">Tritrichomonas musculus</name>
    <dbReference type="NCBI Taxonomy" id="1915356"/>
    <lineage>
        <taxon>Eukaryota</taxon>
        <taxon>Metamonada</taxon>
        <taxon>Parabasalia</taxon>
        <taxon>Tritrichomonadida</taxon>
        <taxon>Tritrichomonadidae</taxon>
        <taxon>Tritrichomonas</taxon>
    </lineage>
</organism>
<reference evidence="3 4" key="1">
    <citation type="submission" date="2024-04" db="EMBL/GenBank/DDBJ databases">
        <title>Tritrichomonas musculus Genome.</title>
        <authorList>
            <person name="Alves-Ferreira E."/>
            <person name="Grigg M."/>
            <person name="Lorenzi H."/>
            <person name="Galac M."/>
        </authorList>
    </citation>
    <scope>NUCLEOTIDE SEQUENCE [LARGE SCALE GENOMIC DNA]</scope>
    <source>
        <strain evidence="3 4">EAF2021</strain>
    </source>
</reference>
<evidence type="ECO:0000313" key="4">
    <source>
        <dbReference type="Proteomes" id="UP001470230"/>
    </source>
</evidence>
<evidence type="ECO:0000256" key="1">
    <source>
        <dbReference type="ARBA" id="ARBA00008061"/>
    </source>
</evidence>
<evidence type="ECO:0000259" key="2">
    <source>
        <dbReference type="SMART" id="SM00642"/>
    </source>
</evidence>
<dbReference type="Proteomes" id="UP001470230">
    <property type="component" value="Unassembled WGS sequence"/>
</dbReference>
<dbReference type="InterPro" id="IPR004193">
    <property type="entry name" value="Glyco_hydro_13_N"/>
</dbReference>
<dbReference type="CDD" id="cd02860">
    <property type="entry name" value="E_set_Pullulanase"/>
    <property type="match status" value="1"/>
</dbReference>
<gene>
    <name evidence="3" type="ORF">M9Y10_010388</name>
</gene>
<evidence type="ECO:0000313" key="3">
    <source>
        <dbReference type="EMBL" id="KAK8864861.1"/>
    </source>
</evidence>